<gene>
    <name evidence="6" type="ORF">CHIRRI_LOCUS13514</name>
</gene>
<feature type="transmembrane region" description="Helical" evidence="5">
    <location>
        <begin position="143"/>
        <end position="169"/>
    </location>
</feature>
<feature type="transmembrane region" description="Helical" evidence="5">
    <location>
        <begin position="113"/>
        <end position="131"/>
    </location>
</feature>
<reference evidence="6" key="2">
    <citation type="submission" date="2022-10" db="EMBL/GenBank/DDBJ databases">
        <authorList>
            <consortium name="ENA_rothamsted_submissions"/>
            <consortium name="culmorum"/>
            <person name="King R."/>
        </authorList>
    </citation>
    <scope>NUCLEOTIDE SEQUENCE</scope>
</reference>
<name>A0A9N9WYH8_9DIPT</name>
<dbReference type="Gene3D" id="1.20.1250.20">
    <property type="entry name" value="MFS general substrate transporter like domains"/>
    <property type="match status" value="1"/>
</dbReference>
<dbReference type="InterPro" id="IPR036259">
    <property type="entry name" value="MFS_trans_sf"/>
</dbReference>
<dbReference type="SUPFAM" id="SSF103473">
    <property type="entry name" value="MFS general substrate transporter"/>
    <property type="match status" value="1"/>
</dbReference>
<dbReference type="Proteomes" id="UP001153620">
    <property type="component" value="Chromosome 4"/>
</dbReference>
<dbReference type="PANTHER" id="PTHR23507">
    <property type="entry name" value="ZGC:174356"/>
    <property type="match status" value="1"/>
</dbReference>
<evidence type="ECO:0000256" key="4">
    <source>
        <dbReference type="ARBA" id="ARBA00023136"/>
    </source>
</evidence>
<accession>A0A9N9WYH8</accession>
<dbReference type="GO" id="GO:0016020">
    <property type="term" value="C:membrane"/>
    <property type="evidence" value="ECO:0007669"/>
    <property type="project" value="UniProtKB-SubCell"/>
</dbReference>
<keyword evidence="3 5" id="KW-1133">Transmembrane helix</keyword>
<evidence type="ECO:0000256" key="1">
    <source>
        <dbReference type="ARBA" id="ARBA00004141"/>
    </source>
</evidence>
<dbReference type="OrthoDB" id="419734at2759"/>
<proteinExistence type="predicted"/>
<dbReference type="Pfam" id="PF07690">
    <property type="entry name" value="MFS_1"/>
    <property type="match status" value="1"/>
</dbReference>
<reference evidence="6" key="1">
    <citation type="submission" date="2022-01" db="EMBL/GenBank/DDBJ databases">
        <authorList>
            <person name="King R."/>
        </authorList>
    </citation>
    <scope>NUCLEOTIDE SEQUENCE</scope>
</reference>
<evidence type="ECO:0000256" key="5">
    <source>
        <dbReference type="SAM" id="Phobius"/>
    </source>
</evidence>
<evidence type="ECO:0000313" key="7">
    <source>
        <dbReference type="Proteomes" id="UP001153620"/>
    </source>
</evidence>
<keyword evidence="4 5" id="KW-0472">Membrane</keyword>
<dbReference type="AlphaFoldDB" id="A0A9N9WYH8"/>
<evidence type="ECO:0008006" key="8">
    <source>
        <dbReference type="Google" id="ProtNLM"/>
    </source>
</evidence>
<feature type="transmembrane region" description="Helical" evidence="5">
    <location>
        <begin position="181"/>
        <end position="203"/>
    </location>
</feature>
<keyword evidence="2 5" id="KW-0812">Transmembrane</keyword>
<dbReference type="InterPro" id="IPR011701">
    <property type="entry name" value="MFS"/>
</dbReference>
<feature type="transmembrane region" description="Helical" evidence="5">
    <location>
        <begin position="89"/>
        <end position="106"/>
    </location>
</feature>
<organism evidence="6 7">
    <name type="scientific">Chironomus riparius</name>
    <dbReference type="NCBI Taxonomy" id="315576"/>
    <lineage>
        <taxon>Eukaryota</taxon>
        <taxon>Metazoa</taxon>
        <taxon>Ecdysozoa</taxon>
        <taxon>Arthropoda</taxon>
        <taxon>Hexapoda</taxon>
        <taxon>Insecta</taxon>
        <taxon>Pterygota</taxon>
        <taxon>Neoptera</taxon>
        <taxon>Endopterygota</taxon>
        <taxon>Diptera</taxon>
        <taxon>Nematocera</taxon>
        <taxon>Chironomoidea</taxon>
        <taxon>Chironomidae</taxon>
        <taxon>Chironominae</taxon>
        <taxon>Chironomus</taxon>
    </lineage>
</organism>
<dbReference type="GO" id="GO:0022857">
    <property type="term" value="F:transmembrane transporter activity"/>
    <property type="evidence" value="ECO:0007669"/>
    <property type="project" value="InterPro"/>
</dbReference>
<feature type="transmembrane region" description="Helical" evidence="5">
    <location>
        <begin position="209"/>
        <end position="230"/>
    </location>
</feature>
<dbReference type="PANTHER" id="PTHR23507:SF37">
    <property type="entry name" value="GH08173P"/>
    <property type="match status" value="1"/>
</dbReference>
<feature type="transmembrane region" description="Helical" evidence="5">
    <location>
        <begin position="276"/>
        <end position="294"/>
    </location>
</feature>
<keyword evidence="7" id="KW-1185">Reference proteome</keyword>
<comment type="subcellular location">
    <subcellularLocation>
        <location evidence="1">Membrane</location>
        <topology evidence="1">Multi-pass membrane protein</topology>
    </subcellularLocation>
</comment>
<evidence type="ECO:0000313" key="6">
    <source>
        <dbReference type="EMBL" id="CAG9810701.1"/>
    </source>
</evidence>
<sequence length="490" mass="55289">MDEQEQDKVLKEINKNKKWYQKISVEPTIFLYIFAFSLTSVIENVFYVYKSCTVNHNYSHEICMEIEKHDEIKTAVQATTAKFLQYDSIAGQIIPIILALFIGSFADHRGRKLPLLLGLIGKLIYSSMIIVNSLMPNWPVENIIYTATIPGAITGGDIAIFASALAYLTDITTEADRTVRISILGGAYVGSIPVAVLTGTYLYNFYNKSFTKMFVTNAVLIVLSILYTVVKLDWQTTPKQVSLTTIPKSQWISDFFDKKHFKQTVRTVTKKRDNNYRLYIILMMVSVALYAIQRSEQKYFFLFAQNKLSWTTEIYSYFRTFESASYVFGILVAVPIFSKVFKWKDTVIVVIGACGSIIGRLFFAFVGTTALMYVGASFASLGPIILPALRSISSKLVPCDERGIMFALISACDKSVPIISGVLYSQTYLATMKVYPAGIFWVTIVSQALVFVTIIFIHFNKRDTDVQGEFSQNNDAMIENCVDKSEILEK</sequence>
<feature type="transmembrane region" description="Helical" evidence="5">
    <location>
        <begin position="346"/>
        <end position="365"/>
    </location>
</feature>
<feature type="transmembrane region" description="Helical" evidence="5">
    <location>
        <begin position="29"/>
        <end position="49"/>
    </location>
</feature>
<evidence type="ECO:0000256" key="2">
    <source>
        <dbReference type="ARBA" id="ARBA00022692"/>
    </source>
</evidence>
<feature type="transmembrane region" description="Helical" evidence="5">
    <location>
        <begin position="438"/>
        <end position="459"/>
    </location>
</feature>
<protein>
    <recommendedName>
        <fullName evidence="8">Proton-coupled folate transporter</fullName>
    </recommendedName>
</protein>
<dbReference type="EMBL" id="OU895880">
    <property type="protein sequence ID" value="CAG9810701.1"/>
    <property type="molecule type" value="Genomic_DNA"/>
</dbReference>
<evidence type="ECO:0000256" key="3">
    <source>
        <dbReference type="ARBA" id="ARBA00022989"/>
    </source>
</evidence>